<dbReference type="SMART" id="SM00054">
    <property type="entry name" value="EFh"/>
    <property type="match status" value="3"/>
</dbReference>
<organism evidence="9 10">
    <name type="scientific">Sus scrofa</name>
    <name type="common">Pig</name>
    <dbReference type="NCBI Taxonomy" id="9823"/>
    <lineage>
        <taxon>Eukaryota</taxon>
        <taxon>Metazoa</taxon>
        <taxon>Chordata</taxon>
        <taxon>Craniata</taxon>
        <taxon>Vertebrata</taxon>
        <taxon>Euteleostomi</taxon>
        <taxon>Mammalia</taxon>
        <taxon>Eutheria</taxon>
        <taxon>Laurasiatheria</taxon>
        <taxon>Artiodactyla</taxon>
        <taxon>Suina</taxon>
        <taxon>Suidae</taxon>
        <taxon>Sus</taxon>
    </lineage>
</organism>
<dbReference type="PANTHER" id="PTHR46735:SF3">
    <property type="entry name" value="CALPAIN SMALL SUBUNIT 1-RELATED"/>
    <property type="match status" value="1"/>
</dbReference>
<dbReference type="Proteomes" id="UP000694720">
    <property type="component" value="Unplaced"/>
</dbReference>
<dbReference type="GO" id="GO:0012505">
    <property type="term" value="C:endomembrane system"/>
    <property type="evidence" value="ECO:0007669"/>
    <property type="project" value="UniProtKB-SubCell"/>
</dbReference>
<dbReference type="Pfam" id="PF21875">
    <property type="entry name" value="CAPN13-like_C_EFh"/>
    <property type="match status" value="1"/>
</dbReference>
<dbReference type="InterPro" id="IPR002048">
    <property type="entry name" value="EF_hand_dom"/>
</dbReference>
<evidence type="ECO:0000256" key="1">
    <source>
        <dbReference type="ARBA" id="ARBA00004308"/>
    </source>
</evidence>
<evidence type="ECO:0000313" key="9">
    <source>
        <dbReference type="Ensembl" id="ENSSSCP00035014876.1"/>
    </source>
</evidence>
<evidence type="ECO:0000313" key="10">
    <source>
        <dbReference type="Proteomes" id="UP000694720"/>
    </source>
</evidence>
<evidence type="ECO:0000256" key="4">
    <source>
        <dbReference type="ARBA" id="ARBA00022723"/>
    </source>
</evidence>
<evidence type="ECO:0000256" key="7">
    <source>
        <dbReference type="ARBA" id="ARBA00023136"/>
    </source>
</evidence>
<name>A0A8D0ZCS9_PIG</name>
<keyword evidence="5" id="KW-0677">Repeat</keyword>
<evidence type="ECO:0000256" key="6">
    <source>
        <dbReference type="ARBA" id="ARBA00022837"/>
    </source>
</evidence>
<dbReference type="Ensembl" id="ENSSSCT00035037309.1">
    <property type="protein sequence ID" value="ENSSSCP00035014876.1"/>
    <property type="gene ID" value="ENSSSCG00035028201.1"/>
</dbReference>
<keyword evidence="6" id="KW-0106">Calcium</keyword>
<reference evidence="9" key="1">
    <citation type="submission" date="2025-08" db="UniProtKB">
        <authorList>
            <consortium name="Ensembl"/>
        </authorList>
    </citation>
    <scope>IDENTIFICATION</scope>
</reference>
<dbReference type="InterPro" id="IPR011992">
    <property type="entry name" value="EF-hand-dom_pair"/>
</dbReference>
<dbReference type="InterPro" id="IPR018247">
    <property type="entry name" value="EF_Hand_1_Ca_BS"/>
</dbReference>
<keyword evidence="3" id="KW-0963">Cytoplasm</keyword>
<comment type="subcellular location">
    <subcellularLocation>
        <location evidence="2">Cytoplasm</location>
    </subcellularLocation>
    <subcellularLocation>
        <location evidence="1">Endomembrane system</location>
    </subcellularLocation>
</comment>
<protein>
    <submittedName>
        <fullName evidence="9">Calpain 3</fullName>
    </submittedName>
</protein>
<dbReference type="PANTHER" id="PTHR46735">
    <property type="entry name" value="CALPAIN, SMALL SUBUNIT 1 A-RELATED"/>
    <property type="match status" value="1"/>
</dbReference>
<evidence type="ECO:0000256" key="5">
    <source>
        <dbReference type="ARBA" id="ARBA00022737"/>
    </source>
</evidence>
<feature type="domain" description="EF-hand" evidence="8">
    <location>
        <begin position="181"/>
        <end position="215"/>
    </location>
</feature>
<keyword evidence="4" id="KW-0479">Metal-binding</keyword>
<gene>
    <name evidence="9" type="primary">CAPN3</name>
</gene>
<proteinExistence type="predicted"/>
<keyword evidence="7" id="KW-0472">Membrane</keyword>
<dbReference type="PROSITE" id="PS50222">
    <property type="entry name" value="EF_HAND_2"/>
    <property type="match status" value="2"/>
</dbReference>
<accession>A0A8D0ZCS9</accession>
<evidence type="ECO:0000256" key="3">
    <source>
        <dbReference type="ARBA" id="ARBA00022490"/>
    </source>
</evidence>
<sequence length="215" mass="24569">MFCKACAPSAAILSNPLFSLPPQDMEICADELKNVLNRVVNKREWFTLWGCGGGGGQQQGSMCHYLNVAPCSSPRPPDKDLKTEGFTLESCRSMIALMDTDGSGRLNLQEFHHLWKKIKSWQKIFKHYDTDQSGTINSYEMRNAVNDAGFHLNNQLYDIITMRYADKYMNIDFDSFICCFVRLEGMFRAFNAFDKDGDGIIKLNVLEWLQLTMYA</sequence>
<dbReference type="InterPro" id="IPR054069">
    <property type="entry name" value="CAPN3/13-like_C_EFh"/>
</dbReference>
<dbReference type="SUPFAM" id="SSF47473">
    <property type="entry name" value="EF-hand"/>
    <property type="match status" value="1"/>
</dbReference>
<evidence type="ECO:0000259" key="8">
    <source>
        <dbReference type="PROSITE" id="PS50222"/>
    </source>
</evidence>
<dbReference type="GO" id="GO:0005737">
    <property type="term" value="C:cytoplasm"/>
    <property type="evidence" value="ECO:0007669"/>
    <property type="project" value="UniProtKB-SubCell"/>
</dbReference>
<evidence type="ECO:0000256" key="2">
    <source>
        <dbReference type="ARBA" id="ARBA00004496"/>
    </source>
</evidence>
<feature type="domain" description="EF-hand" evidence="8">
    <location>
        <begin position="116"/>
        <end position="151"/>
    </location>
</feature>
<dbReference type="Gene3D" id="1.10.238.10">
    <property type="entry name" value="EF-hand"/>
    <property type="match status" value="1"/>
</dbReference>
<dbReference type="AlphaFoldDB" id="A0A8D0ZCS9"/>
<dbReference type="PROSITE" id="PS00018">
    <property type="entry name" value="EF_HAND_1"/>
    <property type="match status" value="1"/>
</dbReference>
<dbReference type="Pfam" id="PF00036">
    <property type="entry name" value="EF-hand_1"/>
    <property type="match status" value="1"/>
</dbReference>
<dbReference type="GO" id="GO:0005509">
    <property type="term" value="F:calcium ion binding"/>
    <property type="evidence" value="ECO:0007669"/>
    <property type="project" value="InterPro"/>
</dbReference>